<dbReference type="RefSeq" id="XP_060407283.1">
    <property type="nucleotide sequence ID" value="XM_060559408.1"/>
</dbReference>
<accession>A0AAD8PKA3</accession>
<dbReference type="GeneID" id="85443648"/>
<dbReference type="Gene3D" id="1.10.600.10">
    <property type="entry name" value="Farnesyl Diphosphate Synthase"/>
    <property type="match status" value="1"/>
</dbReference>
<evidence type="ECO:0000256" key="1">
    <source>
        <dbReference type="ARBA" id="ARBA00006333"/>
    </source>
</evidence>
<dbReference type="Gene3D" id="1.50.10.160">
    <property type="match status" value="1"/>
</dbReference>
<dbReference type="EMBL" id="JAHLJV010000167">
    <property type="protein sequence ID" value="KAK1566049.1"/>
    <property type="molecule type" value="Genomic_DNA"/>
</dbReference>
<evidence type="ECO:0000313" key="3">
    <source>
        <dbReference type="Proteomes" id="UP001230504"/>
    </source>
</evidence>
<dbReference type="SUPFAM" id="SSF48239">
    <property type="entry name" value="Terpenoid cyclases/Protein prenyltransferases"/>
    <property type="match status" value="2"/>
</dbReference>
<protein>
    <submittedName>
        <fullName evidence="2">Ent-kaurene synthase</fullName>
    </submittedName>
</protein>
<gene>
    <name evidence="2" type="ORF">LY79DRAFT_572819</name>
</gene>
<dbReference type="InterPro" id="IPR050148">
    <property type="entry name" value="Terpene_synthase-like"/>
</dbReference>
<dbReference type="GO" id="GO:0010333">
    <property type="term" value="F:terpene synthase activity"/>
    <property type="evidence" value="ECO:0007669"/>
    <property type="project" value="InterPro"/>
</dbReference>
<dbReference type="GO" id="GO:0000287">
    <property type="term" value="F:magnesium ion binding"/>
    <property type="evidence" value="ECO:0007669"/>
    <property type="project" value="TreeGrafter"/>
</dbReference>
<comment type="caution">
    <text evidence="2">The sequence shown here is derived from an EMBL/GenBank/DDBJ whole genome shotgun (WGS) entry which is preliminary data.</text>
</comment>
<evidence type="ECO:0000313" key="2">
    <source>
        <dbReference type="EMBL" id="KAK1566049.1"/>
    </source>
</evidence>
<name>A0AAD8PKA3_9PEZI</name>
<sequence length="933" mass="103005">MSSITLSHTTDVNLQAARLTRHLLDNDGPDDDAELMASTVYDTAWLALVKKRDTGGQQQWLFPECFQYILETQQTDGGWEARRSQVDDILNTAASLLVLWRHASEPLQLTSGQAAEVKDRVERATAALQHMLDDWDVSAATHVGCEIIVPTLLRLLKEEGASFEFPSRDALMDMHTAKMSAFNPECLYGKTQVAALHHLEAFMGQIDYSRVAHHKVDGGFMRSPSSTAAYLIGLPDPAWDDEAENYLATVLTKTGGKGAPGAFPSTNLESSSKAISTLLQAGFSAKHLGSSATEVAQLLDQALEEGSGTVGKMPSVMADAGDTAQVLGALGKLGIPKPAKLDCVTSNHTRIDPSDRGYNRFGVIGNVLIALLHQPDPAKHIGQISVVLEDLCHAWWKTPWPVQDERNLSPLYPGMVVVQALVEVLDLVETDRLPESLVSDTKIRTKIAVAIFHVAIRTVEAQEGEGSWGESVEETAYAVILLSGAARITIFDPVRQQLVDAVRRAEKWLGPRASPAGDRLWTGKLTYGSPVVTRAYRLAALRSASQIAAAGTVGRCLHTAGPARESLAYVKVYRATPLFSDVPEHRLLTAVIESSLFLPMLKEHTYDVFTRENVGKDKYFTLIPFTWTGCCMIMGLQPSAEFLWELTTIGVLGFQVDEFIEGVAQPVFAGNHDVVKRYVRYLLPMEPSDSATEPDGLQGIERLKPLQSFRNFIMQHWAVAAATPADRLNLARELRAYLLAQIQQAEDNVRFAQSAVFAPATSYFSWARSIATDHIASPLYFAFLACLIPQTVCPSLAGADILPTVEEKYYAEAVSNHSGCMCRIYNDLGSVSRDAAEGNINSLDYPDFDHTVSKTKKEALWEIAQFERAAWEDALRRLEGASKRRMAQLGDKARKSIEMRMKYWRMYCHITDLYGQIWVVRDFSSDVIQAARR</sequence>
<keyword evidence="3" id="KW-1185">Reference proteome</keyword>
<reference evidence="2" key="1">
    <citation type="submission" date="2021-06" db="EMBL/GenBank/DDBJ databases">
        <title>Comparative genomics, transcriptomics and evolutionary studies reveal genomic signatures of adaptation to plant cell wall in hemibiotrophic fungi.</title>
        <authorList>
            <consortium name="DOE Joint Genome Institute"/>
            <person name="Baroncelli R."/>
            <person name="Diaz J.F."/>
            <person name="Benocci T."/>
            <person name="Peng M."/>
            <person name="Battaglia E."/>
            <person name="Haridas S."/>
            <person name="Andreopoulos W."/>
            <person name="Labutti K."/>
            <person name="Pangilinan J."/>
            <person name="Floch G.L."/>
            <person name="Makela M.R."/>
            <person name="Henrissat B."/>
            <person name="Grigoriev I.V."/>
            <person name="Crouch J.A."/>
            <person name="De Vries R.P."/>
            <person name="Sukno S.A."/>
            <person name="Thon M.R."/>
        </authorList>
    </citation>
    <scope>NUCLEOTIDE SEQUENCE</scope>
    <source>
        <strain evidence="2">CBS 125086</strain>
    </source>
</reference>
<dbReference type="InterPro" id="IPR008930">
    <property type="entry name" value="Terpenoid_cyclase/PrenylTrfase"/>
</dbReference>
<organism evidence="2 3">
    <name type="scientific">Colletotrichum navitas</name>
    <dbReference type="NCBI Taxonomy" id="681940"/>
    <lineage>
        <taxon>Eukaryota</taxon>
        <taxon>Fungi</taxon>
        <taxon>Dikarya</taxon>
        <taxon>Ascomycota</taxon>
        <taxon>Pezizomycotina</taxon>
        <taxon>Sordariomycetes</taxon>
        <taxon>Hypocreomycetidae</taxon>
        <taxon>Glomerellales</taxon>
        <taxon>Glomerellaceae</taxon>
        <taxon>Colletotrichum</taxon>
        <taxon>Colletotrichum graminicola species complex</taxon>
    </lineage>
</organism>
<dbReference type="PANTHER" id="PTHR31739:SF25">
    <property type="entry name" value="(E,E)-GERANYLLINALOOL SYNTHASE"/>
    <property type="match status" value="1"/>
</dbReference>
<dbReference type="GO" id="GO:0016102">
    <property type="term" value="P:diterpenoid biosynthetic process"/>
    <property type="evidence" value="ECO:0007669"/>
    <property type="project" value="TreeGrafter"/>
</dbReference>
<proteinExistence type="inferred from homology"/>
<dbReference type="PANTHER" id="PTHR31739">
    <property type="entry name" value="ENT-COPALYL DIPHOSPHATE SYNTHASE, CHLOROPLASTIC"/>
    <property type="match status" value="1"/>
</dbReference>
<dbReference type="Proteomes" id="UP001230504">
    <property type="component" value="Unassembled WGS sequence"/>
</dbReference>
<dbReference type="AlphaFoldDB" id="A0AAD8PKA3"/>
<comment type="similarity">
    <text evidence="1">Belongs to the terpene synthase family.</text>
</comment>
<dbReference type="SUPFAM" id="SSF48576">
    <property type="entry name" value="Terpenoid synthases"/>
    <property type="match status" value="1"/>
</dbReference>
<dbReference type="InterPro" id="IPR008949">
    <property type="entry name" value="Isoprenoid_synthase_dom_sf"/>
</dbReference>